<dbReference type="Proteomes" id="UP000828048">
    <property type="component" value="Chromosome 2"/>
</dbReference>
<gene>
    <name evidence="1" type="ORF">Vadar_027014</name>
</gene>
<name>A0ACB7X493_9ERIC</name>
<comment type="caution">
    <text evidence="1">The sequence shown here is derived from an EMBL/GenBank/DDBJ whole genome shotgun (WGS) entry which is preliminary data.</text>
</comment>
<reference evidence="1 2" key="1">
    <citation type="journal article" date="2021" name="Hortic Res">
        <title>High-quality reference genome and annotation aids understanding of berry development for evergreen blueberry (Vaccinium darrowii).</title>
        <authorList>
            <person name="Yu J."/>
            <person name="Hulse-Kemp A.M."/>
            <person name="Babiker E."/>
            <person name="Staton M."/>
        </authorList>
    </citation>
    <scope>NUCLEOTIDE SEQUENCE [LARGE SCALE GENOMIC DNA]</scope>
    <source>
        <strain evidence="2">cv. NJ 8807/NJ 8810</strain>
        <tissue evidence="1">Young leaf</tissue>
    </source>
</reference>
<accession>A0ACB7X493</accession>
<sequence>MKTGPNRKVDGEFMEHVDDALFTEKEDCRRRHWTAMAKVLIGNLEPLEVFWWWVKKPIKIGTVFSLFPNAIVSFDPTLHYFLSAAYMCYMAATCWAVASTYLVWIHCKIQKIERAELLSAQQLEDHCNPWLPEQEIHKKGYKLRRAFDYMKNVGLHREEDYRYVGVKDTKRMAVDGGRPYNEQELLDILSIHPVVISYPCYREVAGLKKVVFLFFSSTKLLAALLSFSVAYVFCNSQDEVYEFIKKGRVKSLYWLVKSSWGERWADDGYGKIRRVEGEVPFHSFYPVLYQEVRDSLYSELQEMRAAFTSQFEKEFVSCAIDLRNNCGANPKEKFKIEQKQNHPDSTAISGGSKHCDDYHNLQNEAVYAATAARAAVEHEPDEHNSPGPNSHSNSEDKIQCEAKDEDSKEGRSVAHSRPSEGIVFDESDKETRSERGGVPMSRTHDMYVDIKHSAALNEGLGSGKGYAIQYEDTSEKDSAKLPRSQKRFPFRSQAGLKTESAIGNTKAHSSEVSWVESGHNLNAGNKPVSVRTRQAQRQ</sequence>
<proteinExistence type="predicted"/>
<evidence type="ECO:0000313" key="2">
    <source>
        <dbReference type="Proteomes" id="UP000828048"/>
    </source>
</evidence>
<keyword evidence="2" id="KW-1185">Reference proteome</keyword>
<dbReference type="EMBL" id="CM037152">
    <property type="protein sequence ID" value="KAH7835533.1"/>
    <property type="molecule type" value="Genomic_DNA"/>
</dbReference>
<evidence type="ECO:0000313" key="1">
    <source>
        <dbReference type="EMBL" id="KAH7835533.1"/>
    </source>
</evidence>
<protein>
    <submittedName>
        <fullName evidence="1">Uncharacterized protein</fullName>
    </submittedName>
</protein>
<organism evidence="1 2">
    <name type="scientific">Vaccinium darrowii</name>
    <dbReference type="NCBI Taxonomy" id="229202"/>
    <lineage>
        <taxon>Eukaryota</taxon>
        <taxon>Viridiplantae</taxon>
        <taxon>Streptophyta</taxon>
        <taxon>Embryophyta</taxon>
        <taxon>Tracheophyta</taxon>
        <taxon>Spermatophyta</taxon>
        <taxon>Magnoliopsida</taxon>
        <taxon>eudicotyledons</taxon>
        <taxon>Gunneridae</taxon>
        <taxon>Pentapetalae</taxon>
        <taxon>asterids</taxon>
        <taxon>Ericales</taxon>
        <taxon>Ericaceae</taxon>
        <taxon>Vaccinioideae</taxon>
        <taxon>Vaccinieae</taxon>
        <taxon>Vaccinium</taxon>
    </lineage>
</organism>